<dbReference type="OrthoDB" id="1244195at2"/>
<accession>A0A1M6UM20</accession>
<dbReference type="RefSeq" id="WP_073000343.1">
    <property type="nucleotide sequence ID" value="NZ_FRAM01000005.1"/>
</dbReference>
<evidence type="ECO:0000313" key="2">
    <source>
        <dbReference type="EMBL" id="SHK70252.1"/>
    </source>
</evidence>
<dbReference type="EMBL" id="FRAM01000005">
    <property type="protein sequence ID" value="SHK70252.1"/>
    <property type="molecule type" value="Genomic_DNA"/>
</dbReference>
<evidence type="ECO:0000313" key="3">
    <source>
        <dbReference type="Proteomes" id="UP000184498"/>
    </source>
</evidence>
<organism evidence="2 3">
    <name type="scientific">Epilithonimonas mollis</name>
    <dbReference type="NCBI Taxonomy" id="216903"/>
    <lineage>
        <taxon>Bacteria</taxon>
        <taxon>Pseudomonadati</taxon>
        <taxon>Bacteroidota</taxon>
        <taxon>Flavobacteriia</taxon>
        <taxon>Flavobacteriales</taxon>
        <taxon>Weeksellaceae</taxon>
        <taxon>Chryseobacterium group</taxon>
        <taxon>Epilithonimonas</taxon>
    </lineage>
</organism>
<evidence type="ECO:0000259" key="1">
    <source>
        <dbReference type="Pfam" id="PF00027"/>
    </source>
</evidence>
<dbReference type="GO" id="GO:0016301">
    <property type="term" value="F:kinase activity"/>
    <property type="evidence" value="ECO:0007669"/>
    <property type="project" value="UniProtKB-KW"/>
</dbReference>
<keyword evidence="3" id="KW-1185">Reference proteome</keyword>
<dbReference type="SUPFAM" id="SSF51206">
    <property type="entry name" value="cAMP-binding domain-like"/>
    <property type="match status" value="1"/>
</dbReference>
<feature type="domain" description="Cyclic nucleotide-binding" evidence="1">
    <location>
        <begin position="15"/>
        <end position="98"/>
    </location>
</feature>
<dbReference type="Gene3D" id="2.60.120.10">
    <property type="entry name" value="Jelly Rolls"/>
    <property type="match status" value="1"/>
</dbReference>
<dbReference type="AlphaFoldDB" id="A0A1M6UM20"/>
<proteinExistence type="predicted"/>
<dbReference type="InterPro" id="IPR018490">
    <property type="entry name" value="cNMP-bd_dom_sf"/>
</dbReference>
<dbReference type="Pfam" id="PF00027">
    <property type="entry name" value="cNMP_binding"/>
    <property type="match status" value="1"/>
</dbReference>
<reference evidence="3" key="1">
    <citation type="submission" date="2016-11" db="EMBL/GenBank/DDBJ databases">
        <authorList>
            <person name="Varghese N."/>
            <person name="Submissions S."/>
        </authorList>
    </citation>
    <scope>NUCLEOTIDE SEQUENCE [LARGE SCALE GENOMIC DNA]</scope>
    <source>
        <strain evidence="3">DSM 18016</strain>
    </source>
</reference>
<dbReference type="InterPro" id="IPR014710">
    <property type="entry name" value="RmlC-like_jellyroll"/>
</dbReference>
<name>A0A1M6UM20_9FLAO</name>
<keyword evidence="2" id="KW-0808">Transferase</keyword>
<dbReference type="Proteomes" id="UP000184498">
    <property type="component" value="Unassembled WGS sequence"/>
</dbReference>
<dbReference type="InterPro" id="IPR000595">
    <property type="entry name" value="cNMP-bd_dom"/>
</dbReference>
<protein>
    <submittedName>
        <fullName evidence="2">cAMP-binding domain of CRP or a regulatory subunit of cAMP-dependent protein kinases</fullName>
    </submittedName>
</protein>
<sequence length="195" mass="22432">MIEEDCLRLHGAVSRRFTAGTLLFSGFEEVGYYFQIVSGLITFTLTDAHRHNRICTISGRGEANYSILTDFPPLLDAIALTECSVLIMPKENFLFMVASEKGMMMHILKYLSEQLYNCMETNRIEFNKSPSDKIIELLHFLKFEETDQELFSLEIDLNLDQIAMMSGLNTEICIATIEKMEKDDSIKIRNGRIYF</sequence>
<gene>
    <name evidence="2" type="ORF">SAMN05444371_3383</name>
</gene>
<dbReference type="STRING" id="216903.SAMN05444371_3383"/>
<keyword evidence="2" id="KW-0418">Kinase</keyword>